<feature type="region of interest" description="Disordered" evidence="6">
    <location>
        <begin position="593"/>
        <end position="646"/>
    </location>
</feature>
<comment type="similarity">
    <text evidence="1">Belongs to the 'phage' integrase family.</text>
</comment>
<keyword evidence="4" id="KW-0233">DNA recombination</keyword>
<dbReference type="InterPro" id="IPR050090">
    <property type="entry name" value="Tyrosine_recombinase_XerCD"/>
</dbReference>
<name>A0A2U3I3C4_9BURK</name>
<gene>
    <name evidence="9" type="ORF">NOV72_01887</name>
</gene>
<dbReference type="Gene3D" id="1.10.443.10">
    <property type="entry name" value="Intergrase catalytic core"/>
    <property type="match status" value="1"/>
</dbReference>
<dbReference type="SUPFAM" id="SSF56349">
    <property type="entry name" value="DNA breaking-rejoining enzymes"/>
    <property type="match status" value="1"/>
</dbReference>
<dbReference type="GO" id="GO:0006310">
    <property type="term" value="P:DNA recombination"/>
    <property type="evidence" value="ECO:0007669"/>
    <property type="project" value="UniProtKB-KW"/>
</dbReference>
<dbReference type="Proteomes" id="UP000238169">
    <property type="component" value="Unassembled WGS sequence"/>
</dbReference>
<dbReference type="PANTHER" id="PTHR30349">
    <property type="entry name" value="PHAGE INTEGRASE-RELATED"/>
    <property type="match status" value="1"/>
</dbReference>
<organism evidence="9 10">
    <name type="scientific">Caballeronia novacaledonica</name>
    <dbReference type="NCBI Taxonomy" id="1544861"/>
    <lineage>
        <taxon>Bacteria</taxon>
        <taxon>Pseudomonadati</taxon>
        <taxon>Pseudomonadota</taxon>
        <taxon>Betaproteobacteria</taxon>
        <taxon>Burkholderiales</taxon>
        <taxon>Burkholderiaceae</taxon>
        <taxon>Caballeronia</taxon>
    </lineage>
</organism>
<keyword evidence="2" id="KW-0229">DNA integration</keyword>
<dbReference type="Gene3D" id="1.10.150.130">
    <property type="match status" value="1"/>
</dbReference>
<dbReference type="PROSITE" id="PS51898">
    <property type="entry name" value="TYR_RECOMBINASE"/>
    <property type="match status" value="1"/>
</dbReference>
<dbReference type="Pfam" id="PF12482">
    <property type="entry name" value="DUF3701"/>
    <property type="match status" value="1"/>
</dbReference>
<evidence type="ECO:0000313" key="10">
    <source>
        <dbReference type="Proteomes" id="UP000238169"/>
    </source>
</evidence>
<evidence type="ECO:0000256" key="5">
    <source>
        <dbReference type="PROSITE-ProRule" id="PRU01248"/>
    </source>
</evidence>
<dbReference type="OrthoDB" id="8610787at2"/>
<feature type="compositionally biased region" description="Polar residues" evidence="6">
    <location>
        <begin position="593"/>
        <end position="603"/>
    </location>
</feature>
<evidence type="ECO:0000256" key="3">
    <source>
        <dbReference type="ARBA" id="ARBA00023125"/>
    </source>
</evidence>
<dbReference type="AlphaFoldDB" id="A0A2U3I3C4"/>
<evidence type="ECO:0000256" key="4">
    <source>
        <dbReference type="ARBA" id="ARBA00023172"/>
    </source>
</evidence>
<feature type="compositionally biased region" description="Basic and acidic residues" evidence="6">
    <location>
        <begin position="632"/>
        <end position="646"/>
    </location>
</feature>
<dbReference type="InterPro" id="IPR022169">
    <property type="entry name" value="DUF3701"/>
</dbReference>
<dbReference type="PROSITE" id="PS51900">
    <property type="entry name" value="CB"/>
    <property type="match status" value="1"/>
</dbReference>
<keyword evidence="3 5" id="KW-0238">DNA-binding</keyword>
<evidence type="ECO:0000256" key="1">
    <source>
        <dbReference type="ARBA" id="ARBA00008857"/>
    </source>
</evidence>
<dbReference type="InterPro" id="IPR011010">
    <property type="entry name" value="DNA_brk_join_enz"/>
</dbReference>
<protein>
    <submittedName>
        <fullName evidence="9">Phage integrase family protein</fullName>
    </submittedName>
</protein>
<dbReference type="InterPro" id="IPR002104">
    <property type="entry name" value="Integrase_catalytic"/>
</dbReference>
<dbReference type="InterPro" id="IPR013762">
    <property type="entry name" value="Integrase-like_cat_sf"/>
</dbReference>
<dbReference type="GO" id="GO:0003677">
    <property type="term" value="F:DNA binding"/>
    <property type="evidence" value="ECO:0007669"/>
    <property type="project" value="UniProtKB-UniRule"/>
</dbReference>
<accession>A0A2U3I3C4</accession>
<evidence type="ECO:0000259" key="8">
    <source>
        <dbReference type="PROSITE" id="PS51900"/>
    </source>
</evidence>
<dbReference type="EMBL" id="OGTP01000004">
    <property type="protein sequence ID" value="SPB14644.1"/>
    <property type="molecule type" value="Genomic_DNA"/>
</dbReference>
<proteinExistence type="inferred from homology"/>
<dbReference type="CDD" id="cd00397">
    <property type="entry name" value="DNA_BRE_C"/>
    <property type="match status" value="1"/>
</dbReference>
<dbReference type="InterPro" id="IPR044068">
    <property type="entry name" value="CB"/>
</dbReference>
<sequence length="646" mass="73472">MKHSSRIDLQGQAYVGFPDHASLAALRTWYEGLSARVAVERHLSHRRAQAQSSRGILGRIRRRLIDIAELNGRDDLAAVFVDRSKDRTRQGMRIHRAIEALRGLHDREPRINDDIAFWLPQRANRVLKSQGITTLAELTLRVPRRHLWWTDIDGIGAALARDIEALFSRHPLLNESARRLVERFQPNNRVSWRQITSPRSRDGSRNKYRAPKARCLLNVTTDRQPIEAWLTMHETDATSRAYRKEAERLLLWANLERKRALSSLNTSDAIAYRTFLRSPEPREQWVGARRCRLSDGWSPFFSRLRPSSVNYALSMLSAMFRWFVAQQYVVANPFAGVTAGVVRSTGPMRIRLLQDDEWRFARQIADDLSTHHGWSVEAAQRLRFILDFELATGLRANELIQARVGDVVFGDAADIWLRLIGKGRRAARVAVPPLGMQALQTYLQQRGLPGDPRRCNRNLPLVPALGNSRSASVSGTRLRAVLKRFLRLVANQIRTTDSSVAHKLEHASPHWLRHTHATFALARGVELRNVRDDLRHASIATTSQYVHGAELLRMQQLGAAFGTNLWWFPRILFFDWTDARSASRLIDSLISKTNSSRSAGRTQKSARRRFPRGAPERSGRGGFGGHQSSPARSRDAVFEADARACR</sequence>
<dbReference type="Pfam" id="PF00589">
    <property type="entry name" value="Phage_integrase"/>
    <property type="match status" value="1"/>
</dbReference>
<feature type="domain" description="Core-binding (CB)" evidence="8">
    <location>
        <begin position="220"/>
        <end position="324"/>
    </location>
</feature>
<keyword evidence="10" id="KW-1185">Reference proteome</keyword>
<evidence type="ECO:0000259" key="7">
    <source>
        <dbReference type="PROSITE" id="PS51898"/>
    </source>
</evidence>
<dbReference type="InterPro" id="IPR010998">
    <property type="entry name" value="Integrase_recombinase_N"/>
</dbReference>
<reference evidence="10" key="1">
    <citation type="submission" date="2018-01" db="EMBL/GenBank/DDBJ databases">
        <authorList>
            <person name="Peeters C."/>
        </authorList>
    </citation>
    <scope>NUCLEOTIDE SEQUENCE [LARGE SCALE GENOMIC DNA]</scope>
</reference>
<dbReference type="RefSeq" id="WP_106854376.1">
    <property type="nucleotide sequence ID" value="NZ_OGTP01000004.1"/>
</dbReference>
<evidence type="ECO:0000313" key="9">
    <source>
        <dbReference type="EMBL" id="SPB14644.1"/>
    </source>
</evidence>
<feature type="domain" description="Tyr recombinase" evidence="7">
    <location>
        <begin position="347"/>
        <end position="562"/>
    </location>
</feature>
<evidence type="ECO:0000256" key="6">
    <source>
        <dbReference type="SAM" id="MobiDB-lite"/>
    </source>
</evidence>
<evidence type="ECO:0000256" key="2">
    <source>
        <dbReference type="ARBA" id="ARBA00022908"/>
    </source>
</evidence>
<dbReference type="PANTHER" id="PTHR30349:SF41">
    <property type="entry name" value="INTEGRASE_RECOMBINASE PROTEIN MJ0367-RELATED"/>
    <property type="match status" value="1"/>
</dbReference>
<dbReference type="GO" id="GO:0015074">
    <property type="term" value="P:DNA integration"/>
    <property type="evidence" value="ECO:0007669"/>
    <property type="project" value="UniProtKB-KW"/>
</dbReference>